<dbReference type="RefSeq" id="WP_234866344.1">
    <property type="nucleotide sequence ID" value="NZ_JAKEVY010000003.1"/>
</dbReference>
<name>A0ABS9BL78_9BACT</name>
<organism evidence="1 2">
    <name type="scientific">Flavihumibacter fluminis</name>
    <dbReference type="NCBI Taxonomy" id="2909236"/>
    <lineage>
        <taxon>Bacteria</taxon>
        <taxon>Pseudomonadati</taxon>
        <taxon>Bacteroidota</taxon>
        <taxon>Chitinophagia</taxon>
        <taxon>Chitinophagales</taxon>
        <taxon>Chitinophagaceae</taxon>
        <taxon>Flavihumibacter</taxon>
    </lineage>
</organism>
<gene>
    <name evidence="1" type="ORF">L0U88_12210</name>
</gene>
<keyword evidence="2" id="KW-1185">Reference proteome</keyword>
<evidence type="ECO:0000313" key="2">
    <source>
        <dbReference type="Proteomes" id="UP001200145"/>
    </source>
</evidence>
<sequence length="75" mass="8889">MEIPEQDYIKGFNIGYQLNKLDPQLLAQLLKSKSENSQYLQAMQMGAKQHDRELLLEQLKRNQDRDKERGRGRSR</sequence>
<protein>
    <submittedName>
        <fullName evidence="1">Uncharacterized protein</fullName>
    </submittedName>
</protein>
<comment type="caution">
    <text evidence="1">The sequence shown here is derived from an EMBL/GenBank/DDBJ whole genome shotgun (WGS) entry which is preliminary data.</text>
</comment>
<reference evidence="1 2" key="1">
    <citation type="submission" date="2022-01" db="EMBL/GenBank/DDBJ databases">
        <title>Flavihumibacter sp. nov., isolated from sediment of a river.</title>
        <authorList>
            <person name="Liu H."/>
        </authorList>
    </citation>
    <scope>NUCLEOTIDE SEQUENCE [LARGE SCALE GENOMIC DNA]</scope>
    <source>
        <strain evidence="1 2">RY-1</strain>
    </source>
</reference>
<dbReference type="Proteomes" id="UP001200145">
    <property type="component" value="Unassembled WGS sequence"/>
</dbReference>
<evidence type="ECO:0000313" key="1">
    <source>
        <dbReference type="EMBL" id="MCF1715391.1"/>
    </source>
</evidence>
<dbReference type="EMBL" id="JAKEVY010000003">
    <property type="protein sequence ID" value="MCF1715391.1"/>
    <property type="molecule type" value="Genomic_DNA"/>
</dbReference>
<accession>A0ABS9BL78</accession>
<proteinExistence type="predicted"/>